<dbReference type="PANTHER" id="PTHR22550:SF5">
    <property type="entry name" value="LEUCINE ZIPPER PROTEIN 4"/>
    <property type="match status" value="1"/>
</dbReference>
<keyword evidence="2 3" id="KW-0472">Membrane</keyword>
<keyword evidence="3" id="KW-1133">Transmembrane helix</keyword>
<dbReference type="Proteomes" id="UP000616779">
    <property type="component" value="Unassembled WGS sequence"/>
</dbReference>
<evidence type="ECO:0000256" key="2">
    <source>
        <dbReference type="ARBA" id="ARBA00023136"/>
    </source>
</evidence>
<dbReference type="InterPro" id="IPR004995">
    <property type="entry name" value="Spore_Ger"/>
</dbReference>
<sequence>MFAHWLRSKKNPITPSQNTIVEPTASMPLFSTIQENIDYVRQSLGNSTDIVIREFTYNVITEGLALLYTDGLVDAKVVNDFMMRSLMADTTEIDPEQDPFDVLTIHTLTIGEIQKVSDMKGMLHHILSGDSVILMNGYTTGLAAATKGWKDRGVTETNVETVVRGPREAFSESIRTNTALIRRKIKDPNLWMETFQVGQVTQTDVVLMYVKGIALDSLILEARNRLTQINIDGIFESSNIEELIQDEVITPFPTVYNSERPDVIALELIHGKVAILVDGTPFVLIAPALFETFLKASEDYYHRVDISTLVRMLRYAGFLIALLAPSFYVAITTFHQEMLPTQLLISLAAQREGIPFPAFIEALLMEITFEVLREAALRMPRSIGSALSFVGTLVIGQAAVEAGIVSAAMVIVVSITAISSFVSPSYDLSNAIRILRFPLMALAASFGFFGILAGLLGLILHLNSLQSFGVPYLSPFAPLELNKQKDALFRFPFQSLFSRVRIVNANNVVKKANRKPFKP</sequence>
<dbReference type="InterPro" id="IPR050768">
    <property type="entry name" value="UPF0353/GerABKA_families"/>
</dbReference>
<comment type="similarity">
    <text evidence="1">Belongs to the GerABKA family.</text>
</comment>
<feature type="transmembrane region" description="Helical" evidence="3">
    <location>
        <begin position="437"/>
        <end position="460"/>
    </location>
</feature>
<dbReference type="RefSeq" id="WP_171647432.1">
    <property type="nucleotide sequence ID" value="NZ_WHOA01000220.1"/>
</dbReference>
<evidence type="ECO:0000256" key="3">
    <source>
        <dbReference type="SAM" id="Phobius"/>
    </source>
</evidence>
<proteinExistence type="inferred from homology"/>
<name>A0ABX1Y6Z1_9BACL</name>
<evidence type="ECO:0000256" key="1">
    <source>
        <dbReference type="ARBA" id="ARBA00005278"/>
    </source>
</evidence>
<feature type="transmembrane region" description="Helical" evidence="3">
    <location>
        <begin position="384"/>
        <end position="417"/>
    </location>
</feature>
<evidence type="ECO:0000313" key="5">
    <source>
        <dbReference type="Proteomes" id="UP000616779"/>
    </source>
</evidence>
<accession>A0ABX1Y6Z1</accession>
<reference evidence="4 5" key="1">
    <citation type="submission" date="2019-10" db="EMBL/GenBank/DDBJ databases">
        <title>Description of Paenibacillus terrestris sp. nov.</title>
        <authorList>
            <person name="Carlier A."/>
            <person name="Qi S."/>
        </authorList>
    </citation>
    <scope>NUCLEOTIDE SEQUENCE [LARGE SCALE GENOMIC DNA]</scope>
    <source>
        <strain evidence="4 5">LMG 31458</strain>
    </source>
</reference>
<keyword evidence="5" id="KW-1185">Reference proteome</keyword>
<dbReference type="EMBL" id="WHOA01000220">
    <property type="protein sequence ID" value="NOU75619.1"/>
    <property type="molecule type" value="Genomic_DNA"/>
</dbReference>
<gene>
    <name evidence="4" type="ORF">GC098_30315</name>
</gene>
<dbReference type="PANTHER" id="PTHR22550">
    <property type="entry name" value="SPORE GERMINATION PROTEIN"/>
    <property type="match status" value="1"/>
</dbReference>
<dbReference type="PIRSF" id="PIRSF005690">
    <property type="entry name" value="GerBA"/>
    <property type="match status" value="1"/>
</dbReference>
<protein>
    <submittedName>
        <fullName evidence="4">Spore germination protein</fullName>
    </submittedName>
</protein>
<dbReference type="Pfam" id="PF03323">
    <property type="entry name" value="GerA"/>
    <property type="match status" value="1"/>
</dbReference>
<keyword evidence="3" id="KW-0812">Transmembrane</keyword>
<evidence type="ECO:0000313" key="4">
    <source>
        <dbReference type="EMBL" id="NOU75619.1"/>
    </source>
</evidence>
<comment type="caution">
    <text evidence="4">The sequence shown here is derived from an EMBL/GenBank/DDBJ whole genome shotgun (WGS) entry which is preliminary data.</text>
</comment>
<feature type="transmembrane region" description="Helical" evidence="3">
    <location>
        <begin position="312"/>
        <end position="334"/>
    </location>
</feature>
<organism evidence="4 5">
    <name type="scientific">Paenibacillus phytorum</name>
    <dbReference type="NCBI Taxonomy" id="2654977"/>
    <lineage>
        <taxon>Bacteria</taxon>
        <taxon>Bacillati</taxon>
        <taxon>Bacillota</taxon>
        <taxon>Bacilli</taxon>
        <taxon>Bacillales</taxon>
        <taxon>Paenibacillaceae</taxon>
        <taxon>Paenibacillus</taxon>
    </lineage>
</organism>